<organism evidence="3">
    <name type="scientific">uncultured Caudovirales phage</name>
    <dbReference type="NCBI Taxonomy" id="2100421"/>
    <lineage>
        <taxon>Viruses</taxon>
        <taxon>Duplodnaviria</taxon>
        <taxon>Heunggongvirae</taxon>
        <taxon>Uroviricota</taxon>
        <taxon>Caudoviricetes</taxon>
        <taxon>Peduoviridae</taxon>
        <taxon>Maltschvirus</taxon>
        <taxon>Maltschvirus maltsch</taxon>
    </lineage>
</organism>
<evidence type="ECO:0000313" key="3">
    <source>
        <dbReference type="EMBL" id="CAB4169270.1"/>
    </source>
</evidence>
<dbReference type="PANTHER" id="PTHR42680:SF3">
    <property type="entry name" value="DCTP DEAMINASE"/>
    <property type="match status" value="1"/>
</dbReference>
<evidence type="ECO:0000313" key="4">
    <source>
        <dbReference type="EMBL" id="CAB5226895.1"/>
    </source>
</evidence>
<gene>
    <name evidence="4" type="ORF">UFOVP1516_52</name>
    <name evidence="3" type="ORF">UFOVP887_83</name>
</gene>
<protein>
    <submittedName>
        <fullName evidence="3">Dcd Deoxycytidine deaminase</fullName>
    </submittedName>
</protein>
<dbReference type="EMBL" id="LR798364">
    <property type="protein sequence ID" value="CAB5226895.1"/>
    <property type="molecule type" value="Genomic_DNA"/>
</dbReference>
<proteinExistence type="predicted"/>
<dbReference type="InterPro" id="IPR033704">
    <property type="entry name" value="dUTPase_trimeric"/>
</dbReference>
<dbReference type="Pfam" id="PF22769">
    <property type="entry name" value="DCD"/>
    <property type="match status" value="1"/>
</dbReference>
<dbReference type="GO" id="GO:0008829">
    <property type="term" value="F:dCTP deaminase activity"/>
    <property type="evidence" value="ECO:0007669"/>
    <property type="project" value="InterPro"/>
</dbReference>
<dbReference type="Gene3D" id="2.70.40.10">
    <property type="match status" value="1"/>
</dbReference>
<dbReference type="EMBL" id="LR796837">
    <property type="protein sequence ID" value="CAB4169270.1"/>
    <property type="molecule type" value="Genomic_DNA"/>
</dbReference>
<dbReference type="InterPro" id="IPR036157">
    <property type="entry name" value="dUTPase-like_sf"/>
</dbReference>
<dbReference type="SUPFAM" id="SSF51283">
    <property type="entry name" value="dUTPase-like"/>
    <property type="match status" value="1"/>
</dbReference>
<accession>A0A6J5PBN3</accession>
<keyword evidence="2" id="KW-0546">Nucleotide metabolism</keyword>
<dbReference type="InterPro" id="IPR011962">
    <property type="entry name" value="dCTP_deaminase"/>
</dbReference>
<keyword evidence="1" id="KW-0378">Hydrolase</keyword>
<dbReference type="CDD" id="cd07557">
    <property type="entry name" value="trimeric_dUTPase"/>
    <property type="match status" value="1"/>
</dbReference>
<evidence type="ECO:0000256" key="1">
    <source>
        <dbReference type="ARBA" id="ARBA00022801"/>
    </source>
</evidence>
<dbReference type="PANTHER" id="PTHR42680">
    <property type="entry name" value="DCTP DEAMINASE"/>
    <property type="match status" value="1"/>
</dbReference>
<name>A0A6J5PBN3_9CAUD</name>
<reference evidence="3" key="1">
    <citation type="submission" date="2020-05" db="EMBL/GenBank/DDBJ databases">
        <authorList>
            <person name="Chiriac C."/>
            <person name="Salcher M."/>
            <person name="Ghai R."/>
            <person name="Kavagutti S V."/>
        </authorList>
    </citation>
    <scope>NUCLEOTIDE SEQUENCE</scope>
</reference>
<evidence type="ECO:0000256" key="2">
    <source>
        <dbReference type="ARBA" id="ARBA00023080"/>
    </source>
</evidence>
<dbReference type="GO" id="GO:0006229">
    <property type="term" value="P:dUTP biosynthetic process"/>
    <property type="evidence" value="ECO:0007669"/>
    <property type="project" value="InterPro"/>
</dbReference>
<sequence>MSVISYSELCELVEAGIINAKPSQINGSSIDLTLDSIIRIESPNTHGKPIDLASKENIITTPINLTYPPYHCGYILQPNEMILASTSEIFNLPHNISAEYKLKSSMARNGLEHLNAGWCDAGWTNSKLTLELKNVTRHHKLLLTVGMPIGQVIFYKHETVPTDKSYSVRGQYNNQIEVTESKGIR</sequence>